<evidence type="ECO:0000313" key="2">
    <source>
        <dbReference type="EMBL" id="KAJ0965497.1"/>
    </source>
</evidence>
<comment type="caution">
    <text evidence="2">The sequence shown here is derived from an EMBL/GenBank/DDBJ whole genome shotgun (WGS) entry which is preliminary data.</text>
</comment>
<accession>A0A9D5C2M6</accession>
<evidence type="ECO:0000256" key="1">
    <source>
        <dbReference type="SAM" id="MobiDB-lite"/>
    </source>
</evidence>
<dbReference type="EMBL" id="JAGGNH010000008">
    <property type="protein sequence ID" value="KAJ0965497.1"/>
    <property type="molecule type" value="Genomic_DNA"/>
</dbReference>
<reference evidence="2" key="2">
    <citation type="journal article" date="2022" name="Hortic Res">
        <title>The genome of Dioscorea zingiberensis sheds light on the biosynthesis, origin and evolution of the medicinally important diosgenin saponins.</title>
        <authorList>
            <person name="Li Y."/>
            <person name="Tan C."/>
            <person name="Li Z."/>
            <person name="Guo J."/>
            <person name="Li S."/>
            <person name="Chen X."/>
            <person name="Wang C."/>
            <person name="Dai X."/>
            <person name="Yang H."/>
            <person name="Song W."/>
            <person name="Hou L."/>
            <person name="Xu J."/>
            <person name="Tong Z."/>
            <person name="Xu A."/>
            <person name="Yuan X."/>
            <person name="Wang W."/>
            <person name="Yang Q."/>
            <person name="Chen L."/>
            <person name="Sun Z."/>
            <person name="Wang K."/>
            <person name="Pan B."/>
            <person name="Chen J."/>
            <person name="Bao Y."/>
            <person name="Liu F."/>
            <person name="Qi X."/>
            <person name="Gang D.R."/>
            <person name="Wen J."/>
            <person name="Li J."/>
        </authorList>
    </citation>
    <scope>NUCLEOTIDE SEQUENCE</scope>
    <source>
        <strain evidence="2">Dzin_1.0</strain>
    </source>
</reference>
<gene>
    <name evidence="2" type="ORF">J5N97_026635</name>
</gene>
<keyword evidence="3" id="KW-1185">Reference proteome</keyword>
<feature type="region of interest" description="Disordered" evidence="1">
    <location>
        <begin position="1"/>
        <end position="26"/>
    </location>
</feature>
<organism evidence="2 3">
    <name type="scientific">Dioscorea zingiberensis</name>
    <dbReference type="NCBI Taxonomy" id="325984"/>
    <lineage>
        <taxon>Eukaryota</taxon>
        <taxon>Viridiplantae</taxon>
        <taxon>Streptophyta</taxon>
        <taxon>Embryophyta</taxon>
        <taxon>Tracheophyta</taxon>
        <taxon>Spermatophyta</taxon>
        <taxon>Magnoliopsida</taxon>
        <taxon>Liliopsida</taxon>
        <taxon>Dioscoreales</taxon>
        <taxon>Dioscoreaceae</taxon>
        <taxon>Dioscorea</taxon>
    </lineage>
</organism>
<dbReference type="Proteomes" id="UP001085076">
    <property type="component" value="Miscellaneous, Linkage group lg08"/>
</dbReference>
<evidence type="ECO:0000313" key="3">
    <source>
        <dbReference type="Proteomes" id="UP001085076"/>
    </source>
</evidence>
<name>A0A9D5C2M6_9LILI</name>
<protein>
    <submittedName>
        <fullName evidence="2">Uncharacterized protein</fullName>
    </submittedName>
</protein>
<reference evidence="2" key="1">
    <citation type="submission" date="2021-03" db="EMBL/GenBank/DDBJ databases">
        <authorList>
            <person name="Li Z."/>
            <person name="Yang C."/>
        </authorList>
    </citation>
    <scope>NUCLEOTIDE SEQUENCE</scope>
    <source>
        <strain evidence="2">Dzin_1.0</strain>
        <tissue evidence="2">Leaf</tissue>
    </source>
</reference>
<dbReference type="AlphaFoldDB" id="A0A9D5C2M6"/>
<proteinExistence type="predicted"/>
<sequence length="79" mass="8716">MNATNKLRSAKPRENTFQISAPPGEEALHHPTFSLADELESQPLATILVRYVSAEIRPLRSPSNFADLKALELRSTSLA</sequence>